<proteinExistence type="inferred from homology"/>
<evidence type="ECO:0000313" key="5">
    <source>
        <dbReference type="EMBL" id="UOF89495.1"/>
    </source>
</evidence>
<dbReference type="SUPFAM" id="SSF53850">
    <property type="entry name" value="Periplasmic binding protein-like II"/>
    <property type="match status" value="1"/>
</dbReference>
<keyword evidence="2" id="KW-0813">Transport</keyword>
<dbReference type="PANTHER" id="PTHR30061:SF50">
    <property type="entry name" value="MALTOSE_MALTODEXTRIN-BINDING PERIPLASMIC PROTEIN"/>
    <property type="match status" value="1"/>
</dbReference>
<evidence type="ECO:0000313" key="6">
    <source>
        <dbReference type="Proteomes" id="UP000830167"/>
    </source>
</evidence>
<evidence type="ECO:0000256" key="2">
    <source>
        <dbReference type="ARBA" id="ARBA00022448"/>
    </source>
</evidence>
<dbReference type="Pfam" id="PF13416">
    <property type="entry name" value="SBP_bac_8"/>
    <property type="match status" value="1"/>
</dbReference>
<feature type="signal peptide" evidence="4">
    <location>
        <begin position="1"/>
        <end position="27"/>
    </location>
</feature>
<gene>
    <name evidence="5" type="ORF">LSG31_16585</name>
</gene>
<dbReference type="Gene3D" id="3.40.190.10">
    <property type="entry name" value="Periplasmic binding protein-like II"/>
    <property type="match status" value="2"/>
</dbReference>
<dbReference type="InterPro" id="IPR006059">
    <property type="entry name" value="SBP"/>
</dbReference>
<evidence type="ECO:0000256" key="3">
    <source>
        <dbReference type="ARBA" id="ARBA00022729"/>
    </source>
</evidence>
<accession>A0ABY4CG78</accession>
<keyword evidence="3 4" id="KW-0732">Signal</keyword>
<reference evidence="5" key="1">
    <citation type="submission" date="2021-12" db="EMBL/GenBank/DDBJ databases">
        <title>Alicyclobacillaceae gen. nov., sp. nov., isolated from chalcocite enrichment system.</title>
        <authorList>
            <person name="Jiang Z."/>
        </authorList>
    </citation>
    <scope>NUCLEOTIDE SEQUENCE</scope>
    <source>
        <strain evidence="5">MYW30-H2</strain>
    </source>
</reference>
<evidence type="ECO:0000256" key="4">
    <source>
        <dbReference type="SAM" id="SignalP"/>
    </source>
</evidence>
<sequence>MAKLKAISKRKILALAGISLSGTLVVAGCGSAATSGSSAPAKGNSAGGKNITITVYVGRYNADPKAQENLFKNTLIPEFEKANPGVHIKFSAWSTAAEENTSIQTSLATKQGPDIFELGSTLIPTAYATNGFHVFSQQDWNTLGGQKKFFPAQMTMSGPSPDKYIAVPEYMQPFGMVYNKKMFAAAGIKTPPKTWTEFVDDAKKMTNPSKDQWGTVIDPSDSFDPWKIGWGFTKQLGGDFISKDLKTATLDSKESINGLKFWFDWLTKYHIVSPNDLTYKAVDADKAFENGHVGMEIMRAPTMVPALSKSVVKNDYAFAPMPTIPYGMTTLPAGGVPTQTIVSGQYFCIPNYVTGARYQAVLKFLKFLTDVKQQQEFFKTYGYMPANLDAYQNDPELNTDLIKAFIDAEKNASPTPFTGAWGNLEVVYGGVASKIANEIATNSYKEADIANLLKAANAQVQSSLQQ</sequence>
<dbReference type="EMBL" id="CP089291">
    <property type="protein sequence ID" value="UOF89495.1"/>
    <property type="molecule type" value="Genomic_DNA"/>
</dbReference>
<feature type="chain" id="PRO_5045110308" evidence="4">
    <location>
        <begin position="28"/>
        <end position="466"/>
    </location>
</feature>
<evidence type="ECO:0000256" key="1">
    <source>
        <dbReference type="ARBA" id="ARBA00008520"/>
    </source>
</evidence>
<dbReference type="Proteomes" id="UP000830167">
    <property type="component" value="Chromosome"/>
</dbReference>
<name>A0ABY4CG78_9BACL</name>
<dbReference type="RefSeq" id="WP_347436185.1">
    <property type="nucleotide sequence ID" value="NZ_CP089291.1"/>
</dbReference>
<organism evidence="5 6">
    <name type="scientific">Fodinisporobacter ferrooxydans</name>
    <dbReference type="NCBI Taxonomy" id="2901836"/>
    <lineage>
        <taxon>Bacteria</taxon>
        <taxon>Bacillati</taxon>
        <taxon>Bacillota</taxon>
        <taxon>Bacilli</taxon>
        <taxon>Bacillales</taxon>
        <taxon>Alicyclobacillaceae</taxon>
        <taxon>Fodinisporobacter</taxon>
    </lineage>
</organism>
<protein>
    <submittedName>
        <fullName evidence="5">Extracellular solute-binding protein</fullName>
    </submittedName>
</protein>
<comment type="similarity">
    <text evidence="1">Belongs to the bacterial solute-binding protein 1 family.</text>
</comment>
<keyword evidence="6" id="KW-1185">Reference proteome</keyword>
<dbReference type="PROSITE" id="PS51257">
    <property type="entry name" value="PROKAR_LIPOPROTEIN"/>
    <property type="match status" value="1"/>
</dbReference>
<dbReference type="PANTHER" id="PTHR30061">
    <property type="entry name" value="MALTOSE-BINDING PERIPLASMIC PROTEIN"/>
    <property type="match status" value="1"/>
</dbReference>